<evidence type="ECO:0000259" key="2">
    <source>
        <dbReference type="PROSITE" id="PS51898"/>
    </source>
</evidence>
<name>A0ABQ3TWR7_STRHY</name>
<proteinExistence type="predicted"/>
<accession>A0ABQ3TWR7</accession>
<comment type="caution">
    <text evidence="3">The sequence shown here is derived from an EMBL/GenBank/DDBJ whole genome shotgun (WGS) entry which is preliminary data.</text>
</comment>
<organism evidence="3 4">
    <name type="scientific">Streptomyces hygroscopicus</name>
    <dbReference type="NCBI Taxonomy" id="1912"/>
    <lineage>
        <taxon>Bacteria</taxon>
        <taxon>Bacillati</taxon>
        <taxon>Actinomycetota</taxon>
        <taxon>Actinomycetes</taxon>
        <taxon>Kitasatosporales</taxon>
        <taxon>Streptomycetaceae</taxon>
        <taxon>Streptomyces</taxon>
        <taxon>Streptomyces violaceusniger group</taxon>
    </lineage>
</organism>
<evidence type="ECO:0000256" key="1">
    <source>
        <dbReference type="ARBA" id="ARBA00023172"/>
    </source>
</evidence>
<sequence>MEYCKAHSLRHYYGSRLLYAGVPENDVADWMGHSSTDVLREHYHYIFEGAEQRGRAAIATMLTPGADDPTEASEVA</sequence>
<keyword evidence="1" id="KW-0233">DNA recombination</keyword>
<keyword evidence="4" id="KW-1185">Reference proteome</keyword>
<dbReference type="InterPro" id="IPR011010">
    <property type="entry name" value="DNA_brk_join_enz"/>
</dbReference>
<evidence type="ECO:0000313" key="4">
    <source>
        <dbReference type="Proteomes" id="UP001054854"/>
    </source>
</evidence>
<feature type="domain" description="Tyr recombinase" evidence="2">
    <location>
        <begin position="1"/>
        <end position="59"/>
    </location>
</feature>
<dbReference type="Proteomes" id="UP001054854">
    <property type="component" value="Unassembled WGS sequence"/>
</dbReference>
<dbReference type="Gene3D" id="1.10.443.10">
    <property type="entry name" value="Intergrase catalytic core"/>
    <property type="match status" value="1"/>
</dbReference>
<dbReference type="PROSITE" id="PS51898">
    <property type="entry name" value="TYR_RECOMBINASE"/>
    <property type="match status" value="1"/>
</dbReference>
<dbReference type="Pfam" id="PF00589">
    <property type="entry name" value="Phage_integrase"/>
    <property type="match status" value="1"/>
</dbReference>
<reference evidence="3" key="1">
    <citation type="submission" date="2024-05" db="EMBL/GenBank/DDBJ databases">
        <title>Whole genome shotgun sequence of Streptomyces hygroscopicus NBRC 113678.</title>
        <authorList>
            <person name="Komaki H."/>
            <person name="Tamura T."/>
        </authorList>
    </citation>
    <scope>NUCLEOTIDE SEQUENCE</scope>
    <source>
        <strain evidence="3">N11-34</strain>
    </source>
</reference>
<dbReference type="InterPro" id="IPR013762">
    <property type="entry name" value="Integrase-like_cat_sf"/>
</dbReference>
<protein>
    <recommendedName>
        <fullName evidence="2">Tyr recombinase domain-containing protein</fullName>
    </recommendedName>
</protein>
<dbReference type="InterPro" id="IPR002104">
    <property type="entry name" value="Integrase_catalytic"/>
</dbReference>
<gene>
    <name evidence="3" type="ORF">TPA0910_22030</name>
</gene>
<dbReference type="EMBL" id="BNEK01000003">
    <property type="protein sequence ID" value="GHJ27770.1"/>
    <property type="molecule type" value="Genomic_DNA"/>
</dbReference>
<dbReference type="SUPFAM" id="SSF56349">
    <property type="entry name" value="DNA breaking-rejoining enzymes"/>
    <property type="match status" value="1"/>
</dbReference>
<evidence type="ECO:0000313" key="3">
    <source>
        <dbReference type="EMBL" id="GHJ27770.1"/>
    </source>
</evidence>